<feature type="compositionally biased region" description="Basic and acidic residues" evidence="1">
    <location>
        <begin position="72"/>
        <end position="90"/>
    </location>
</feature>
<dbReference type="Proteomes" id="UP001221898">
    <property type="component" value="Unassembled WGS sequence"/>
</dbReference>
<dbReference type="EMBL" id="JAINUG010000122">
    <property type="protein sequence ID" value="KAJ8394848.1"/>
    <property type="molecule type" value="Genomic_DNA"/>
</dbReference>
<accession>A0AAD7S2V0</accession>
<feature type="region of interest" description="Disordered" evidence="1">
    <location>
        <begin position="1"/>
        <end position="112"/>
    </location>
</feature>
<organism evidence="2 3">
    <name type="scientific">Aldrovandia affinis</name>
    <dbReference type="NCBI Taxonomy" id="143900"/>
    <lineage>
        <taxon>Eukaryota</taxon>
        <taxon>Metazoa</taxon>
        <taxon>Chordata</taxon>
        <taxon>Craniata</taxon>
        <taxon>Vertebrata</taxon>
        <taxon>Euteleostomi</taxon>
        <taxon>Actinopterygii</taxon>
        <taxon>Neopterygii</taxon>
        <taxon>Teleostei</taxon>
        <taxon>Notacanthiformes</taxon>
        <taxon>Halosauridae</taxon>
        <taxon>Aldrovandia</taxon>
    </lineage>
</organism>
<evidence type="ECO:0000256" key="1">
    <source>
        <dbReference type="SAM" id="MobiDB-lite"/>
    </source>
</evidence>
<sequence length="112" mass="11982">MLQQKKFLMVLAPPGPIGPHSAQCHSTAAPKQHCPAQNQHRSPERGVEPHANPAGVEPHANAPSAGAFARRVNRDRAAPSEHVSGAERRCAAQRPGENPTPPSRGQTRGRTR</sequence>
<protein>
    <submittedName>
        <fullName evidence="2">Uncharacterized protein</fullName>
    </submittedName>
</protein>
<reference evidence="2" key="1">
    <citation type="journal article" date="2023" name="Science">
        <title>Genome structures resolve the early diversification of teleost fishes.</title>
        <authorList>
            <person name="Parey E."/>
            <person name="Louis A."/>
            <person name="Montfort J."/>
            <person name="Bouchez O."/>
            <person name="Roques C."/>
            <person name="Iampietro C."/>
            <person name="Lluch J."/>
            <person name="Castinel A."/>
            <person name="Donnadieu C."/>
            <person name="Desvignes T."/>
            <person name="Floi Bucao C."/>
            <person name="Jouanno E."/>
            <person name="Wen M."/>
            <person name="Mejri S."/>
            <person name="Dirks R."/>
            <person name="Jansen H."/>
            <person name="Henkel C."/>
            <person name="Chen W.J."/>
            <person name="Zahm M."/>
            <person name="Cabau C."/>
            <person name="Klopp C."/>
            <person name="Thompson A.W."/>
            <person name="Robinson-Rechavi M."/>
            <person name="Braasch I."/>
            <person name="Lecointre G."/>
            <person name="Bobe J."/>
            <person name="Postlethwait J.H."/>
            <person name="Berthelot C."/>
            <person name="Roest Crollius H."/>
            <person name="Guiguen Y."/>
        </authorList>
    </citation>
    <scope>NUCLEOTIDE SEQUENCE</scope>
    <source>
        <strain evidence="2">NC1722</strain>
    </source>
</reference>
<proteinExistence type="predicted"/>
<gene>
    <name evidence="2" type="ORF">AAFF_G00042030</name>
</gene>
<name>A0AAD7S2V0_9TELE</name>
<evidence type="ECO:0000313" key="3">
    <source>
        <dbReference type="Proteomes" id="UP001221898"/>
    </source>
</evidence>
<keyword evidence="3" id="KW-1185">Reference proteome</keyword>
<comment type="caution">
    <text evidence="2">The sequence shown here is derived from an EMBL/GenBank/DDBJ whole genome shotgun (WGS) entry which is preliminary data.</text>
</comment>
<evidence type="ECO:0000313" key="2">
    <source>
        <dbReference type="EMBL" id="KAJ8394848.1"/>
    </source>
</evidence>
<dbReference type="AlphaFoldDB" id="A0AAD7S2V0"/>